<dbReference type="Proteomes" id="UP001172083">
    <property type="component" value="Unassembled WGS sequence"/>
</dbReference>
<protein>
    <submittedName>
        <fullName evidence="2">PadR family transcriptional regulator</fullName>
    </submittedName>
</protein>
<dbReference type="PANTHER" id="PTHR43252">
    <property type="entry name" value="TRANSCRIPTIONAL REGULATOR YQJI"/>
    <property type="match status" value="1"/>
</dbReference>
<name>A0ABT8L6R8_9BACT</name>
<dbReference type="InterPro" id="IPR036388">
    <property type="entry name" value="WH-like_DNA-bd_sf"/>
</dbReference>
<dbReference type="Pfam" id="PF03551">
    <property type="entry name" value="PadR"/>
    <property type="match status" value="1"/>
</dbReference>
<proteinExistence type="predicted"/>
<comment type="caution">
    <text evidence="2">The sequence shown here is derived from an EMBL/GenBank/DDBJ whole genome shotgun (WGS) entry which is preliminary data.</text>
</comment>
<dbReference type="Gene3D" id="1.10.10.10">
    <property type="entry name" value="Winged helix-like DNA-binding domain superfamily/Winged helix DNA-binding domain"/>
    <property type="match status" value="1"/>
</dbReference>
<feature type="domain" description="Transcription regulator PadR N-terminal" evidence="1">
    <location>
        <begin position="15"/>
        <end position="86"/>
    </location>
</feature>
<organism evidence="2 3">
    <name type="scientific">Agaribacillus aureus</name>
    <dbReference type="NCBI Taxonomy" id="3051825"/>
    <lineage>
        <taxon>Bacteria</taxon>
        <taxon>Pseudomonadati</taxon>
        <taxon>Bacteroidota</taxon>
        <taxon>Cytophagia</taxon>
        <taxon>Cytophagales</taxon>
        <taxon>Splendidivirgaceae</taxon>
        <taxon>Agaribacillus</taxon>
    </lineage>
</organism>
<evidence type="ECO:0000313" key="2">
    <source>
        <dbReference type="EMBL" id="MDN5213448.1"/>
    </source>
</evidence>
<keyword evidence="3" id="KW-1185">Reference proteome</keyword>
<dbReference type="PANTHER" id="PTHR43252:SF7">
    <property type="entry name" value="TRANSCRIPTIONAL REGULATOR YQJI"/>
    <property type="match status" value="1"/>
</dbReference>
<reference evidence="2" key="1">
    <citation type="submission" date="2023-06" db="EMBL/GenBank/DDBJ databases">
        <title>Genomic of Agaribacillus aureum.</title>
        <authorList>
            <person name="Wang G."/>
        </authorList>
    </citation>
    <scope>NUCLEOTIDE SEQUENCE</scope>
    <source>
        <strain evidence="2">BMA12</strain>
    </source>
</reference>
<sequence>MFSGSLIKGTLKTIILKLLYEHGSMYGYEITKQVEESSEGKLKLTLGAIYPTLHKLEKGGLLSSRSVEVDNRLRKYYALTAEGKKAAIKKINEYESFARIMHTIILSNN</sequence>
<accession>A0ABT8L6R8</accession>
<gene>
    <name evidence="2" type="ORF">QQ020_15365</name>
</gene>
<dbReference type="InterPro" id="IPR036390">
    <property type="entry name" value="WH_DNA-bd_sf"/>
</dbReference>
<evidence type="ECO:0000313" key="3">
    <source>
        <dbReference type="Proteomes" id="UP001172083"/>
    </source>
</evidence>
<evidence type="ECO:0000259" key="1">
    <source>
        <dbReference type="Pfam" id="PF03551"/>
    </source>
</evidence>
<dbReference type="SUPFAM" id="SSF46785">
    <property type="entry name" value="Winged helix' DNA-binding domain"/>
    <property type="match status" value="1"/>
</dbReference>
<dbReference type="EMBL" id="JAUJEB010000003">
    <property type="protein sequence ID" value="MDN5213448.1"/>
    <property type="molecule type" value="Genomic_DNA"/>
</dbReference>
<dbReference type="InterPro" id="IPR005149">
    <property type="entry name" value="Tscrpt_reg_PadR_N"/>
</dbReference>
<dbReference type="RefSeq" id="WP_346758787.1">
    <property type="nucleotide sequence ID" value="NZ_JAUJEB010000003.1"/>
</dbReference>